<evidence type="ECO:0000313" key="2">
    <source>
        <dbReference type="EMBL" id="WEK35820.1"/>
    </source>
</evidence>
<keyword evidence="2" id="KW-0378">Hydrolase</keyword>
<name>A0AAJ5WWV4_9BACT</name>
<feature type="domain" description="AB hydrolase-1" evidence="1">
    <location>
        <begin position="23"/>
        <end position="118"/>
    </location>
</feature>
<dbReference type="EMBL" id="CP119311">
    <property type="protein sequence ID" value="WEK35820.1"/>
    <property type="molecule type" value="Genomic_DNA"/>
</dbReference>
<dbReference type="SUPFAM" id="SSF53474">
    <property type="entry name" value="alpha/beta-Hydrolases"/>
    <property type="match status" value="1"/>
</dbReference>
<dbReference type="GO" id="GO:0016787">
    <property type="term" value="F:hydrolase activity"/>
    <property type="evidence" value="ECO:0007669"/>
    <property type="project" value="UniProtKB-KW"/>
</dbReference>
<dbReference type="AlphaFoldDB" id="A0AAJ5WWV4"/>
<dbReference type="Pfam" id="PF00561">
    <property type="entry name" value="Abhydrolase_1"/>
    <property type="match status" value="1"/>
</dbReference>
<reference evidence="2" key="1">
    <citation type="submission" date="2023-03" db="EMBL/GenBank/DDBJ databases">
        <title>Andean soil-derived lignocellulolytic bacterial consortium as a source of novel taxa and putative plastic-active enzymes.</title>
        <authorList>
            <person name="Diaz-Garcia L."/>
            <person name="Chuvochina M."/>
            <person name="Feuerriegel G."/>
            <person name="Bunk B."/>
            <person name="Sproer C."/>
            <person name="Streit W.R."/>
            <person name="Rodriguez L.M."/>
            <person name="Overmann J."/>
            <person name="Jimenez D.J."/>
        </authorList>
    </citation>
    <scope>NUCLEOTIDE SEQUENCE</scope>
    <source>
        <strain evidence="2">MAG 7</strain>
    </source>
</reference>
<accession>A0AAJ5WWV4</accession>
<dbReference type="InterPro" id="IPR029058">
    <property type="entry name" value="AB_hydrolase_fold"/>
</dbReference>
<sequence length="273" mass="30527">MSSKSMINWKGDDYHYQVTGKGPAILLVHGFAEDSRVWDQQVPHLSADFQVITVDIPGSHANSADSPPQAASMEEFAEGLQAILDQEKIDQAILIGHSMGGYISLAFAAQFPDRLRAFGLFHSTALSDSEERKTIRRRGIEFIQNNGAERFLEQSIPNLFSEDYKKANPATVQACIRRYAPHLPPAALIRYYEAMIARPDRTTVLQTFPRPILFVLGRHDGTIPPDQLLPQTHLPAISVVEILEKSGHMGMLEETERTNALLHRFCRDLVPNA</sequence>
<organism evidence="2 3">
    <name type="scientific">Candidatus Pseudobacter hemicellulosilyticus</name>
    <dbReference type="NCBI Taxonomy" id="3121375"/>
    <lineage>
        <taxon>Bacteria</taxon>
        <taxon>Pseudomonadati</taxon>
        <taxon>Bacteroidota</taxon>
        <taxon>Chitinophagia</taxon>
        <taxon>Chitinophagales</taxon>
        <taxon>Chitinophagaceae</taxon>
        <taxon>Pseudobacter</taxon>
    </lineage>
</organism>
<dbReference type="PANTHER" id="PTHR43798">
    <property type="entry name" value="MONOACYLGLYCEROL LIPASE"/>
    <property type="match status" value="1"/>
</dbReference>
<evidence type="ECO:0000313" key="3">
    <source>
        <dbReference type="Proteomes" id="UP001220610"/>
    </source>
</evidence>
<dbReference type="InterPro" id="IPR050266">
    <property type="entry name" value="AB_hydrolase_sf"/>
</dbReference>
<proteinExistence type="predicted"/>
<protein>
    <submittedName>
        <fullName evidence="2">Alpha/beta hydrolase</fullName>
    </submittedName>
</protein>
<evidence type="ECO:0000259" key="1">
    <source>
        <dbReference type="Pfam" id="PF00561"/>
    </source>
</evidence>
<dbReference type="PRINTS" id="PR00111">
    <property type="entry name" value="ABHYDROLASE"/>
</dbReference>
<gene>
    <name evidence="2" type="ORF">P0Y53_25315</name>
</gene>
<dbReference type="InterPro" id="IPR000073">
    <property type="entry name" value="AB_hydrolase_1"/>
</dbReference>
<dbReference type="Gene3D" id="3.40.50.1820">
    <property type="entry name" value="alpha/beta hydrolase"/>
    <property type="match status" value="1"/>
</dbReference>
<dbReference type="Proteomes" id="UP001220610">
    <property type="component" value="Chromosome"/>
</dbReference>